<dbReference type="GO" id="GO:0008270">
    <property type="term" value="F:zinc ion binding"/>
    <property type="evidence" value="ECO:0007669"/>
    <property type="project" value="InterPro"/>
</dbReference>
<dbReference type="InterPro" id="IPR000834">
    <property type="entry name" value="Peptidase_M14"/>
</dbReference>
<dbReference type="GO" id="GO:0005615">
    <property type="term" value="C:extracellular space"/>
    <property type="evidence" value="ECO:0007669"/>
    <property type="project" value="TreeGrafter"/>
</dbReference>
<dbReference type="PANTHER" id="PTHR11705:SF91">
    <property type="entry name" value="FI01817P-RELATED"/>
    <property type="match status" value="1"/>
</dbReference>
<dbReference type="AlphaFoldDB" id="A0AAW2FWJ7"/>
<evidence type="ECO:0000256" key="3">
    <source>
        <dbReference type="PROSITE-ProRule" id="PRU01379"/>
    </source>
</evidence>
<dbReference type="SUPFAM" id="SSF53187">
    <property type="entry name" value="Zn-dependent exopeptidases"/>
    <property type="match status" value="1"/>
</dbReference>
<organism evidence="5 6">
    <name type="scientific">Cardiocondyla obscurior</name>
    <dbReference type="NCBI Taxonomy" id="286306"/>
    <lineage>
        <taxon>Eukaryota</taxon>
        <taxon>Metazoa</taxon>
        <taxon>Ecdysozoa</taxon>
        <taxon>Arthropoda</taxon>
        <taxon>Hexapoda</taxon>
        <taxon>Insecta</taxon>
        <taxon>Pterygota</taxon>
        <taxon>Neoptera</taxon>
        <taxon>Endopterygota</taxon>
        <taxon>Hymenoptera</taxon>
        <taxon>Apocrita</taxon>
        <taxon>Aculeata</taxon>
        <taxon>Formicoidea</taxon>
        <taxon>Formicidae</taxon>
        <taxon>Myrmicinae</taxon>
        <taxon>Cardiocondyla</taxon>
    </lineage>
</organism>
<evidence type="ECO:0000313" key="5">
    <source>
        <dbReference type="EMBL" id="KAL0119099.1"/>
    </source>
</evidence>
<evidence type="ECO:0000256" key="1">
    <source>
        <dbReference type="ARBA" id="ARBA00001947"/>
    </source>
</evidence>
<name>A0AAW2FWJ7_9HYME</name>
<dbReference type="EMBL" id="JADYXP020000008">
    <property type="protein sequence ID" value="KAL0119099.1"/>
    <property type="molecule type" value="Genomic_DNA"/>
</dbReference>
<dbReference type="PANTHER" id="PTHR11705">
    <property type="entry name" value="PROTEASE FAMILY M14 CARBOXYPEPTIDASE A,B"/>
    <property type="match status" value="1"/>
</dbReference>
<comment type="cofactor">
    <cofactor evidence="1">
        <name>Zn(2+)</name>
        <dbReference type="ChEBI" id="CHEBI:29105"/>
    </cofactor>
</comment>
<gene>
    <name evidence="5" type="ORF">PUN28_009600</name>
</gene>
<feature type="domain" description="Peptidase M14" evidence="4">
    <location>
        <begin position="1"/>
        <end position="86"/>
    </location>
</feature>
<comment type="caution">
    <text evidence="5">The sequence shown here is derived from an EMBL/GenBank/DDBJ whole genome shotgun (WGS) entry which is preliminary data.</text>
</comment>
<proteinExistence type="inferred from homology"/>
<dbReference type="PROSITE" id="PS52035">
    <property type="entry name" value="PEPTIDASE_M14"/>
    <property type="match status" value="1"/>
</dbReference>
<protein>
    <recommendedName>
        <fullName evidence="4">Peptidase M14 domain-containing protein</fullName>
    </recommendedName>
</protein>
<dbReference type="Gene3D" id="3.40.630.10">
    <property type="entry name" value="Zn peptidases"/>
    <property type="match status" value="1"/>
</dbReference>
<evidence type="ECO:0000256" key="2">
    <source>
        <dbReference type="ARBA" id="ARBA00005988"/>
    </source>
</evidence>
<evidence type="ECO:0000259" key="4">
    <source>
        <dbReference type="PROSITE" id="PS52035"/>
    </source>
</evidence>
<dbReference type="GO" id="GO:0004181">
    <property type="term" value="F:metallocarboxypeptidase activity"/>
    <property type="evidence" value="ECO:0007669"/>
    <property type="project" value="InterPro"/>
</dbReference>
<accession>A0AAW2FWJ7</accession>
<reference evidence="5 6" key="1">
    <citation type="submission" date="2023-03" db="EMBL/GenBank/DDBJ databases">
        <title>High recombination rates correlate with genetic variation in Cardiocondyla obscurior ants.</title>
        <authorList>
            <person name="Errbii M."/>
        </authorList>
    </citation>
    <scope>NUCLEOTIDE SEQUENCE [LARGE SCALE GENOMIC DNA]</scope>
    <source>
        <strain evidence="5">Alpha-2009</strain>
        <tissue evidence="5">Whole body</tissue>
    </source>
</reference>
<dbReference type="GO" id="GO:0006508">
    <property type="term" value="P:proteolysis"/>
    <property type="evidence" value="ECO:0007669"/>
    <property type="project" value="InterPro"/>
</dbReference>
<sequence>MNVARKAINAIAKVHGTNYQLGPSAELMYPTSGASDDWAKGVASIKYAYTVELRDRGTYGFLLPATQIVPTAREIWAGIRAIARLVTCNT</sequence>
<evidence type="ECO:0000313" key="6">
    <source>
        <dbReference type="Proteomes" id="UP001430953"/>
    </source>
</evidence>
<comment type="similarity">
    <text evidence="2 3">Belongs to the peptidase M14 family.</text>
</comment>
<dbReference type="Pfam" id="PF00246">
    <property type="entry name" value="Peptidase_M14"/>
    <property type="match status" value="1"/>
</dbReference>
<keyword evidence="6" id="KW-1185">Reference proteome</keyword>
<feature type="active site" description="Proton donor/acceptor" evidence="3">
    <location>
        <position position="52"/>
    </location>
</feature>
<dbReference type="Proteomes" id="UP001430953">
    <property type="component" value="Unassembled WGS sequence"/>
</dbReference>